<accession>A0A087CNX3</accession>
<feature type="region of interest" description="Disordered" evidence="1">
    <location>
        <begin position="326"/>
        <end position="358"/>
    </location>
</feature>
<feature type="transmembrane region" description="Helical" evidence="2">
    <location>
        <begin position="61"/>
        <end position="86"/>
    </location>
</feature>
<evidence type="ECO:0000256" key="2">
    <source>
        <dbReference type="SAM" id="Phobius"/>
    </source>
</evidence>
<feature type="region of interest" description="Disordered" evidence="1">
    <location>
        <begin position="442"/>
        <end position="462"/>
    </location>
</feature>
<keyword evidence="2" id="KW-0812">Transmembrane</keyword>
<dbReference type="EMBL" id="JGZK01000013">
    <property type="protein sequence ID" value="KFI84973.1"/>
    <property type="molecule type" value="Genomic_DNA"/>
</dbReference>
<feature type="transmembrane region" description="Helical" evidence="2">
    <location>
        <begin position="473"/>
        <end position="503"/>
    </location>
</feature>
<sequence>MTRPVSLQPDTTGPAHPRLARIGSAARWTLAVSACLWLALCTAVGPLYWDFDNGTIAHWNWTNTAIFAGSFIVYLGIVVALVRFAALGHMLPKPLHQWLCRVQRTVCGLFSGREVTSAVADNAVPAHDATDSTIPTSTNPGDRRSDANGSTESATAHASRIRAILPVAGRAIMYAMAVLDRWIVRGTNRFWKLALVFFIGWLWVPTTLLAAFGADIRSQIREFSWAWNQWTGLKQPYIGFFSFVPMDIYPTAHYMWPSDPTYLTDQHNIALTLIYGATAAFSRYVTGSNDAGIVVLAALQMLFAVFCCASTAHRFLNRPWMRTDARSSATNEDLDESTDEGPDEGPQPSETPSITPSTTPQYAGGLARVLILLFFMVCPLAVFSTISLTKSPLFAFAFVWWFGVWYELAQTWRPAGRRRGGRLHSIAKTSVSAAAGNADEAISDTKDNNSADESHVAPAHSPSAPIRLPRHSLIALILSSCVMLISAKYAWYIIALQFVLALIADRRRWSTYVAALLIPTVLIHGGIVLAIQSHVIIGGDPIESRGVQLQMIARVAQRNPDGISADAAKNLSPVFNQDQMADAYFQQDADPVKSSGIQAKKVSYKWRTVTPEDMEKFNKAWLDIVMDNPVIALDALLAKCFGYFNVTDQPYVSMGYYINSDYVQKHSTWIKSYHHDWREKVAGFATAWGSIPVLGWFTHGNFYVVLTLLIGAAEVIRRRWLTLMTHIPLLLLMGVMITAPANNFERHMLPVAFVFGFVALSYWRESLSERQHTQH</sequence>
<feature type="transmembrane region" description="Helical" evidence="2">
    <location>
        <begin position="291"/>
        <end position="312"/>
    </location>
</feature>
<name>A0A087CNX3_9BIFI</name>
<comment type="caution">
    <text evidence="3">The sequence shown here is derived from an EMBL/GenBank/DDBJ whole genome shotgun (WGS) entry which is preliminary data.</text>
</comment>
<evidence type="ECO:0008006" key="5">
    <source>
        <dbReference type="Google" id="ProtNLM"/>
    </source>
</evidence>
<feature type="transmembrane region" description="Helical" evidence="2">
    <location>
        <begin position="720"/>
        <end position="741"/>
    </location>
</feature>
<keyword evidence="4" id="KW-1185">Reference proteome</keyword>
<dbReference type="STRING" id="1437610.BREU_1856"/>
<feature type="compositionally biased region" description="Basic and acidic residues" evidence="1">
    <location>
        <begin position="443"/>
        <end position="455"/>
    </location>
</feature>
<feature type="transmembrane region" description="Helical" evidence="2">
    <location>
        <begin position="509"/>
        <end position="531"/>
    </location>
</feature>
<feature type="transmembrane region" description="Helical" evidence="2">
    <location>
        <begin position="28"/>
        <end position="49"/>
    </location>
</feature>
<dbReference type="AlphaFoldDB" id="A0A087CNX3"/>
<proteinExistence type="predicted"/>
<feature type="region of interest" description="Disordered" evidence="1">
    <location>
        <begin position="127"/>
        <end position="154"/>
    </location>
</feature>
<organism evidence="3 4">
    <name type="scientific">Bifidobacterium reuteri DSM 23975</name>
    <dbReference type="NCBI Taxonomy" id="1437610"/>
    <lineage>
        <taxon>Bacteria</taxon>
        <taxon>Bacillati</taxon>
        <taxon>Actinomycetota</taxon>
        <taxon>Actinomycetes</taxon>
        <taxon>Bifidobacteriales</taxon>
        <taxon>Bifidobacteriaceae</taxon>
        <taxon>Bifidobacterium</taxon>
    </lineage>
</organism>
<keyword evidence="2" id="KW-0472">Membrane</keyword>
<feature type="transmembrane region" description="Helical" evidence="2">
    <location>
        <begin position="366"/>
        <end position="386"/>
    </location>
</feature>
<feature type="transmembrane region" description="Helical" evidence="2">
    <location>
        <begin position="190"/>
        <end position="216"/>
    </location>
</feature>
<reference evidence="3 4" key="1">
    <citation type="submission" date="2014-03" db="EMBL/GenBank/DDBJ databases">
        <title>Genomics of Bifidobacteria.</title>
        <authorList>
            <person name="Ventura M."/>
            <person name="Milani C."/>
            <person name="Lugli G.A."/>
        </authorList>
    </citation>
    <scope>NUCLEOTIDE SEQUENCE [LARGE SCALE GENOMIC DNA]</scope>
    <source>
        <strain evidence="3 4">DSM 23975</strain>
    </source>
</reference>
<feature type="compositionally biased region" description="Acidic residues" evidence="1">
    <location>
        <begin position="332"/>
        <end position="343"/>
    </location>
</feature>
<feature type="compositionally biased region" description="Polar residues" evidence="1">
    <location>
        <begin position="131"/>
        <end position="140"/>
    </location>
</feature>
<dbReference type="Pfam" id="PF19484">
    <property type="entry name" value="DUF6020"/>
    <property type="match status" value="1"/>
</dbReference>
<feature type="transmembrane region" description="Helical" evidence="2">
    <location>
        <begin position="747"/>
        <end position="763"/>
    </location>
</feature>
<evidence type="ECO:0000256" key="1">
    <source>
        <dbReference type="SAM" id="MobiDB-lite"/>
    </source>
</evidence>
<dbReference type="InterPro" id="IPR046062">
    <property type="entry name" value="DUF6020"/>
</dbReference>
<feature type="transmembrane region" description="Helical" evidence="2">
    <location>
        <begin position="392"/>
        <end position="409"/>
    </location>
</feature>
<evidence type="ECO:0000313" key="4">
    <source>
        <dbReference type="Proteomes" id="UP000028984"/>
    </source>
</evidence>
<dbReference type="RefSeq" id="WP_044090455.1">
    <property type="nucleotide sequence ID" value="NZ_JDUW01000028.1"/>
</dbReference>
<protein>
    <recommendedName>
        <fullName evidence="5">Beta-carotene 15,15'-monooxygenase</fullName>
    </recommendedName>
</protein>
<dbReference type="Proteomes" id="UP000028984">
    <property type="component" value="Unassembled WGS sequence"/>
</dbReference>
<keyword evidence="2" id="KW-1133">Transmembrane helix</keyword>
<evidence type="ECO:0000313" key="3">
    <source>
        <dbReference type="EMBL" id="KFI84973.1"/>
    </source>
</evidence>
<feature type="compositionally biased region" description="Low complexity" evidence="1">
    <location>
        <begin position="348"/>
        <end position="358"/>
    </location>
</feature>
<gene>
    <name evidence="3" type="ORF">BREU_1856</name>
</gene>
<dbReference type="eggNOG" id="ENOG50342TV">
    <property type="taxonomic scope" value="Bacteria"/>
</dbReference>